<dbReference type="SMART" id="SM00471">
    <property type="entry name" value="HDc"/>
    <property type="match status" value="1"/>
</dbReference>
<gene>
    <name evidence="5" type="ORF">G9U52_00265</name>
</gene>
<proteinExistence type="predicted"/>
<dbReference type="SMART" id="SM00448">
    <property type="entry name" value="REC"/>
    <property type="match status" value="1"/>
</dbReference>
<dbReference type="CDD" id="cd17551">
    <property type="entry name" value="REC_RpfG-like"/>
    <property type="match status" value="1"/>
</dbReference>
<dbReference type="Pfam" id="PF13487">
    <property type="entry name" value="HD_5"/>
    <property type="match status" value="1"/>
</dbReference>
<name>A0ABX0J292_9BACL</name>
<dbReference type="SUPFAM" id="SSF109604">
    <property type="entry name" value="HD-domain/PDEase-like"/>
    <property type="match status" value="1"/>
</dbReference>
<evidence type="ECO:0000256" key="1">
    <source>
        <dbReference type="PROSITE-ProRule" id="PRU00169"/>
    </source>
</evidence>
<reference evidence="5" key="1">
    <citation type="submission" date="2020-03" db="EMBL/GenBank/DDBJ databases">
        <title>Draft sequencing of Paenibacilllus sp. S3N08.</title>
        <authorList>
            <person name="Kim D.-U."/>
        </authorList>
    </citation>
    <scope>NUCLEOTIDE SEQUENCE</scope>
    <source>
        <strain evidence="5">S3N08</strain>
    </source>
</reference>
<keyword evidence="6" id="KW-1185">Reference proteome</keyword>
<dbReference type="InterPro" id="IPR052020">
    <property type="entry name" value="Cyclic_di-GMP/3'3'-cGAMP_PDE"/>
</dbReference>
<dbReference type="PROSITE" id="PS50110">
    <property type="entry name" value="RESPONSE_REGULATORY"/>
    <property type="match status" value="1"/>
</dbReference>
<feature type="domain" description="HD-GYP" evidence="4">
    <location>
        <begin position="153"/>
        <end position="350"/>
    </location>
</feature>
<dbReference type="Pfam" id="PF00072">
    <property type="entry name" value="Response_reg"/>
    <property type="match status" value="1"/>
</dbReference>
<evidence type="ECO:0000256" key="2">
    <source>
        <dbReference type="SAM" id="Coils"/>
    </source>
</evidence>
<dbReference type="Gene3D" id="1.10.3210.10">
    <property type="entry name" value="Hypothetical protein af1432"/>
    <property type="match status" value="1"/>
</dbReference>
<dbReference type="SUPFAM" id="SSF52172">
    <property type="entry name" value="CheY-like"/>
    <property type="match status" value="1"/>
</dbReference>
<dbReference type="CDD" id="cd00077">
    <property type="entry name" value="HDc"/>
    <property type="match status" value="1"/>
</dbReference>
<dbReference type="InterPro" id="IPR003607">
    <property type="entry name" value="HD/PDEase_dom"/>
</dbReference>
<evidence type="ECO:0000313" key="6">
    <source>
        <dbReference type="Proteomes" id="UP001165962"/>
    </source>
</evidence>
<feature type="coiled-coil region" evidence="2">
    <location>
        <begin position="139"/>
        <end position="173"/>
    </location>
</feature>
<keyword evidence="1" id="KW-0597">Phosphoprotein</keyword>
<comment type="caution">
    <text evidence="5">The sequence shown here is derived from an EMBL/GenBank/DDBJ whole genome shotgun (WGS) entry which is preliminary data.</text>
</comment>
<dbReference type="EMBL" id="JAAOIW010000001">
    <property type="protein sequence ID" value="NHN28256.1"/>
    <property type="molecule type" value="Genomic_DNA"/>
</dbReference>
<accession>A0ABX0J292</accession>
<dbReference type="InterPro" id="IPR001789">
    <property type="entry name" value="Sig_transdc_resp-reg_receiver"/>
</dbReference>
<keyword evidence="2" id="KW-0175">Coiled coil</keyword>
<dbReference type="Proteomes" id="UP001165962">
    <property type="component" value="Unassembled WGS sequence"/>
</dbReference>
<evidence type="ECO:0000259" key="4">
    <source>
        <dbReference type="PROSITE" id="PS51832"/>
    </source>
</evidence>
<organism evidence="5 6">
    <name type="scientific">Paenibacillus agricola</name>
    <dbReference type="NCBI Taxonomy" id="2716264"/>
    <lineage>
        <taxon>Bacteria</taxon>
        <taxon>Bacillati</taxon>
        <taxon>Bacillota</taxon>
        <taxon>Bacilli</taxon>
        <taxon>Bacillales</taxon>
        <taxon>Paenibacillaceae</taxon>
        <taxon>Paenibacillus</taxon>
    </lineage>
</organism>
<feature type="modified residue" description="4-aspartylphosphate" evidence="1">
    <location>
        <position position="58"/>
    </location>
</feature>
<feature type="domain" description="Response regulatory" evidence="3">
    <location>
        <begin position="8"/>
        <end position="126"/>
    </location>
</feature>
<dbReference type="PANTHER" id="PTHR45228">
    <property type="entry name" value="CYCLIC DI-GMP PHOSPHODIESTERASE TM_0186-RELATED"/>
    <property type="match status" value="1"/>
</dbReference>
<evidence type="ECO:0000259" key="3">
    <source>
        <dbReference type="PROSITE" id="PS50110"/>
    </source>
</evidence>
<protein>
    <submittedName>
        <fullName evidence="5">Response regulator</fullName>
    </submittedName>
</protein>
<dbReference type="Gene3D" id="3.40.50.2300">
    <property type="match status" value="1"/>
</dbReference>
<sequence length="356" mass="40435">MNDIELSKILIVDDQEYNISLLERILGRAGFKHIHSTMDPQQVLLMLEEVKPDIVLLDLHMPGLDGLQVLRMIREQTAMDSYLPVLMLTADVTSEAKQRGLQAGVNDFLTKPYDRTEVILRINNLLRTRNLHLQLQQHNSTLEERVQQRTEELQQAKVEMLQLLGRAAEYRDDLTGQHTQRVGWLSGLIAVRLGLSEQQVNLIKKAAPLHDIGKIGIPDEILLKPGRFEPHEFERMKAHTSIGASILEGSYFTILKLAGIIARSHHEKWDGSGYPEGLQGEAIPLEARIVALADFYDALTHERPYKKAWTPEETLAEVEKQSGLHFDPYIVDAFIHVFHEFNLASMEVLPIEGLDI</sequence>
<evidence type="ECO:0000313" key="5">
    <source>
        <dbReference type="EMBL" id="NHN28256.1"/>
    </source>
</evidence>
<dbReference type="InterPro" id="IPR011006">
    <property type="entry name" value="CheY-like_superfamily"/>
</dbReference>
<dbReference type="PROSITE" id="PS51832">
    <property type="entry name" value="HD_GYP"/>
    <property type="match status" value="1"/>
</dbReference>
<dbReference type="InterPro" id="IPR037522">
    <property type="entry name" value="HD_GYP_dom"/>
</dbReference>
<dbReference type="RefSeq" id="WP_166144455.1">
    <property type="nucleotide sequence ID" value="NZ_JAAOIW010000001.1"/>
</dbReference>